<evidence type="ECO:0000256" key="1">
    <source>
        <dbReference type="ARBA" id="ARBA00004651"/>
    </source>
</evidence>
<feature type="transmembrane region" description="Helical" evidence="6">
    <location>
        <begin position="250"/>
        <end position="268"/>
    </location>
</feature>
<evidence type="ECO:0000256" key="5">
    <source>
        <dbReference type="ARBA" id="ARBA00023136"/>
    </source>
</evidence>
<keyword evidence="2" id="KW-0813">Transport</keyword>
<dbReference type="InterPro" id="IPR020846">
    <property type="entry name" value="MFS_dom"/>
</dbReference>
<evidence type="ECO:0000256" key="2">
    <source>
        <dbReference type="ARBA" id="ARBA00022448"/>
    </source>
</evidence>
<feature type="transmembrane region" description="Helical" evidence="6">
    <location>
        <begin position="356"/>
        <end position="375"/>
    </location>
</feature>
<feature type="domain" description="Major facilitator superfamily (MFS) profile" evidence="7">
    <location>
        <begin position="13"/>
        <end position="478"/>
    </location>
</feature>
<gene>
    <name evidence="8" type="ORF">ACFFQA_35075</name>
</gene>
<reference evidence="8 9" key="1">
    <citation type="submission" date="2024-09" db="EMBL/GenBank/DDBJ databases">
        <authorList>
            <person name="Sun Q."/>
            <person name="Mori K."/>
        </authorList>
    </citation>
    <scope>NUCLEOTIDE SEQUENCE [LARGE SCALE GENOMIC DNA]</scope>
    <source>
        <strain evidence="8 9">TBRC 7907</strain>
    </source>
</reference>
<name>A0ABV6A7N6_9PSEU</name>
<dbReference type="InterPro" id="IPR011701">
    <property type="entry name" value="MFS"/>
</dbReference>
<feature type="transmembrane region" description="Helical" evidence="6">
    <location>
        <begin position="206"/>
        <end position="230"/>
    </location>
</feature>
<evidence type="ECO:0000313" key="9">
    <source>
        <dbReference type="Proteomes" id="UP001589693"/>
    </source>
</evidence>
<dbReference type="CDD" id="cd17321">
    <property type="entry name" value="MFS_MMR_MDR_like"/>
    <property type="match status" value="1"/>
</dbReference>
<accession>A0ABV6A7N6</accession>
<organism evidence="8 9">
    <name type="scientific">Allokutzneria oryzae</name>
    <dbReference type="NCBI Taxonomy" id="1378989"/>
    <lineage>
        <taxon>Bacteria</taxon>
        <taxon>Bacillati</taxon>
        <taxon>Actinomycetota</taxon>
        <taxon>Actinomycetes</taxon>
        <taxon>Pseudonocardiales</taxon>
        <taxon>Pseudonocardiaceae</taxon>
        <taxon>Allokutzneria</taxon>
    </lineage>
</organism>
<keyword evidence="9" id="KW-1185">Reference proteome</keyword>
<dbReference type="Pfam" id="PF07690">
    <property type="entry name" value="MFS_1"/>
    <property type="match status" value="2"/>
</dbReference>
<protein>
    <submittedName>
        <fullName evidence="8">MFS transporter</fullName>
    </submittedName>
</protein>
<feature type="transmembrane region" description="Helical" evidence="6">
    <location>
        <begin position="46"/>
        <end position="66"/>
    </location>
</feature>
<keyword evidence="5 6" id="KW-0472">Membrane</keyword>
<keyword evidence="3 6" id="KW-0812">Transmembrane</keyword>
<feature type="transmembrane region" description="Helical" evidence="6">
    <location>
        <begin position="140"/>
        <end position="161"/>
    </location>
</feature>
<evidence type="ECO:0000259" key="7">
    <source>
        <dbReference type="PROSITE" id="PS50850"/>
    </source>
</evidence>
<dbReference type="Proteomes" id="UP001589693">
    <property type="component" value="Unassembled WGS sequence"/>
</dbReference>
<dbReference type="EMBL" id="JBHLZU010000033">
    <property type="protein sequence ID" value="MFB9909189.1"/>
    <property type="molecule type" value="Genomic_DNA"/>
</dbReference>
<feature type="transmembrane region" description="Helical" evidence="6">
    <location>
        <begin position="167"/>
        <end position="185"/>
    </location>
</feature>
<dbReference type="SUPFAM" id="SSF103473">
    <property type="entry name" value="MFS general substrate transporter"/>
    <property type="match status" value="1"/>
</dbReference>
<feature type="transmembrane region" description="Helical" evidence="6">
    <location>
        <begin position="452"/>
        <end position="473"/>
    </location>
</feature>
<evidence type="ECO:0000313" key="8">
    <source>
        <dbReference type="EMBL" id="MFB9909189.1"/>
    </source>
</evidence>
<feature type="transmembrane region" description="Helical" evidence="6">
    <location>
        <begin position="78"/>
        <end position="97"/>
    </location>
</feature>
<comment type="caution">
    <text evidence="8">The sequence shown here is derived from an EMBL/GenBank/DDBJ whole genome shotgun (WGS) entry which is preliminary data.</text>
</comment>
<dbReference type="InterPro" id="IPR036259">
    <property type="entry name" value="MFS_trans_sf"/>
</dbReference>
<proteinExistence type="predicted"/>
<evidence type="ECO:0000256" key="3">
    <source>
        <dbReference type="ARBA" id="ARBA00022692"/>
    </source>
</evidence>
<dbReference type="RefSeq" id="WP_377861757.1">
    <property type="nucleotide sequence ID" value="NZ_JBHLZU010000033.1"/>
</dbReference>
<dbReference type="PANTHER" id="PTHR42718:SF9">
    <property type="entry name" value="MAJOR FACILITATOR SUPERFAMILY MULTIDRUG TRANSPORTER MFSC"/>
    <property type="match status" value="1"/>
</dbReference>
<comment type="subcellular location">
    <subcellularLocation>
        <location evidence="1">Cell membrane</location>
        <topology evidence="1">Multi-pass membrane protein</topology>
    </subcellularLocation>
</comment>
<feature type="transmembrane region" description="Helical" evidence="6">
    <location>
        <begin position="427"/>
        <end position="446"/>
    </location>
</feature>
<dbReference type="PANTHER" id="PTHR42718">
    <property type="entry name" value="MAJOR FACILITATOR SUPERFAMILY MULTIDRUG TRANSPORTER MFSC"/>
    <property type="match status" value="1"/>
</dbReference>
<dbReference type="PROSITE" id="PS50850">
    <property type="entry name" value="MFS"/>
    <property type="match status" value="1"/>
</dbReference>
<evidence type="ECO:0000256" key="6">
    <source>
        <dbReference type="SAM" id="Phobius"/>
    </source>
</evidence>
<feature type="transmembrane region" description="Helical" evidence="6">
    <location>
        <begin position="109"/>
        <end position="133"/>
    </location>
</feature>
<feature type="transmembrane region" description="Helical" evidence="6">
    <location>
        <begin position="387"/>
        <end position="406"/>
    </location>
</feature>
<keyword evidence="4 6" id="KW-1133">Transmembrane helix</keyword>
<evidence type="ECO:0000256" key="4">
    <source>
        <dbReference type="ARBA" id="ARBA00022989"/>
    </source>
</evidence>
<dbReference type="Gene3D" id="1.20.1720.10">
    <property type="entry name" value="Multidrug resistance protein D"/>
    <property type="match status" value="1"/>
</dbReference>
<sequence>MANGSRSMKPGEIVLPLALGQFVASFAATNMNVAISTIAADIGTTVIGIQTTITLFTLVMASLMIPCSKLTDIWGRKACFVTGLVIYGTGALLASSAPGQGLLTFGYSVLEGVGSALLIPPIYILVTVVFADLGTRAKYFGVVSGAGGLGAAAGPLIGGLITSGVGWRASFLLQVLIVVWIIVLARRIDDPPRTGRRPRFDVPGALLSVLGLFCVVFGVLLTGNYGWFAARKDFSIGGTVVIPAGGVSPVWPFIGLGVVVLAVFAWHIRARERAGRDPLVSASLFRDRASNLGLLTQSVQWFVLQGSFFVLSVFLQQVRGDNAIQTGLELLPATIGILISSAAAERLARRHSQRRLIRSGFVTTIAGIALLLALVRDDSGFLSSVPGLFLLGAGVGVMLTASVNLVQSTAPEQAQGDISGVSRSVSNLGSSLGTALAGSVLLGAAHPGGTPFALALGTLGLVAVLGLVAAILIPRGPVSATGTPPAPRASTD</sequence>
<dbReference type="Gene3D" id="1.20.1250.20">
    <property type="entry name" value="MFS general substrate transporter like domains"/>
    <property type="match status" value="1"/>
</dbReference>